<evidence type="ECO:0008006" key="3">
    <source>
        <dbReference type="Google" id="ProtNLM"/>
    </source>
</evidence>
<evidence type="ECO:0000313" key="2">
    <source>
        <dbReference type="Proteomes" id="UP000176800"/>
    </source>
</evidence>
<comment type="caution">
    <text evidence="1">The sequence shown here is derived from an EMBL/GenBank/DDBJ whole genome shotgun (WGS) entry which is preliminary data.</text>
</comment>
<gene>
    <name evidence="1" type="ORF">A3B14_01445</name>
</gene>
<protein>
    <recommendedName>
        <fullName evidence="3">Transglutaminase-like domain-containing protein</fullName>
    </recommendedName>
</protein>
<dbReference type="Proteomes" id="UP000176800">
    <property type="component" value="Unassembled WGS sequence"/>
</dbReference>
<proteinExistence type="predicted"/>
<dbReference type="AlphaFoldDB" id="A0A1G2U446"/>
<accession>A0A1G2U446</accession>
<sequence length="209" mass="24215">MRRFFNELTAKEKRIFEKLDTPRKIQDFLEKIPINFAGENGKPLSPRKVLQVNRMHCFEGALFAAAALLYHGEPAILLDLKTTSEDDSHVVALYKEHGKWGAISKTNHAVLRFRDPVYLSPRELAMSYFHEYFLDDGRKTLRSYAVFNLNKIKRNWIIDEKLLIYIDKALNKVKRFQIVSAREARNLRLADSAERKAGKITVYENGGSK</sequence>
<name>A0A1G2U446_9BACT</name>
<organism evidence="1 2">
    <name type="scientific">Candidatus Zambryskibacteria bacterium RIFCSPLOWO2_01_FULL_45_21</name>
    <dbReference type="NCBI Taxonomy" id="1802761"/>
    <lineage>
        <taxon>Bacteria</taxon>
        <taxon>Candidatus Zambryskiibacteriota</taxon>
    </lineage>
</organism>
<evidence type="ECO:0000313" key="1">
    <source>
        <dbReference type="EMBL" id="OHB03690.1"/>
    </source>
</evidence>
<reference evidence="1 2" key="1">
    <citation type="journal article" date="2016" name="Nat. Commun.">
        <title>Thousands of microbial genomes shed light on interconnected biogeochemical processes in an aquifer system.</title>
        <authorList>
            <person name="Anantharaman K."/>
            <person name="Brown C.T."/>
            <person name="Hug L.A."/>
            <person name="Sharon I."/>
            <person name="Castelle C.J."/>
            <person name="Probst A.J."/>
            <person name="Thomas B.C."/>
            <person name="Singh A."/>
            <person name="Wilkins M.J."/>
            <person name="Karaoz U."/>
            <person name="Brodie E.L."/>
            <person name="Williams K.H."/>
            <person name="Hubbard S.S."/>
            <person name="Banfield J.F."/>
        </authorList>
    </citation>
    <scope>NUCLEOTIDE SEQUENCE [LARGE SCALE GENOMIC DNA]</scope>
</reference>
<dbReference type="EMBL" id="MHWE01000014">
    <property type="protein sequence ID" value="OHB03690.1"/>
    <property type="molecule type" value="Genomic_DNA"/>
</dbReference>